<keyword evidence="5" id="KW-0472">Membrane</keyword>
<protein>
    <submittedName>
        <fullName evidence="6">Flagellar protein FliO/FliZ</fullName>
    </submittedName>
</protein>
<keyword evidence="7" id="KW-1185">Reference proteome</keyword>
<dbReference type="EMBL" id="SNYL01000012">
    <property type="protein sequence ID" value="TDQ41385.1"/>
    <property type="molecule type" value="Genomic_DNA"/>
</dbReference>
<evidence type="ECO:0000256" key="3">
    <source>
        <dbReference type="ARBA" id="ARBA00022692"/>
    </source>
</evidence>
<evidence type="ECO:0000313" key="6">
    <source>
        <dbReference type="EMBL" id="TDQ41385.1"/>
    </source>
</evidence>
<gene>
    <name evidence="6" type="ORF">DFR43_11262</name>
</gene>
<keyword evidence="6" id="KW-0969">Cilium</keyword>
<dbReference type="AlphaFoldDB" id="A0A4R6U9M4"/>
<dbReference type="InterPro" id="IPR022781">
    <property type="entry name" value="Flagellar_biosynth_FliO"/>
</dbReference>
<dbReference type="Pfam" id="PF04347">
    <property type="entry name" value="FliO"/>
    <property type="match status" value="1"/>
</dbReference>
<keyword evidence="4" id="KW-1133">Transmembrane helix</keyword>
<evidence type="ECO:0000313" key="7">
    <source>
        <dbReference type="Proteomes" id="UP000295510"/>
    </source>
</evidence>
<organism evidence="6 7">
    <name type="scientific">Tepidicella xavieri</name>
    <dbReference type="NCBI Taxonomy" id="360241"/>
    <lineage>
        <taxon>Bacteria</taxon>
        <taxon>Pseudomonadati</taxon>
        <taxon>Pseudomonadota</taxon>
        <taxon>Betaproteobacteria</taxon>
        <taxon>Burkholderiales</taxon>
        <taxon>Tepidicella</taxon>
    </lineage>
</organism>
<dbReference type="Proteomes" id="UP000295510">
    <property type="component" value="Unassembled WGS sequence"/>
</dbReference>
<keyword evidence="3" id="KW-0812">Transmembrane</keyword>
<evidence type="ECO:0000256" key="2">
    <source>
        <dbReference type="ARBA" id="ARBA00022475"/>
    </source>
</evidence>
<keyword evidence="6" id="KW-0966">Cell projection</keyword>
<name>A0A4R6U9M4_9BURK</name>
<reference evidence="6 7" key="1">
    <citation type="submission" date="2019-03" db="EMBL/GenBank/DDBJ databases">
        <title>Genomic Encyclopedia of Type Strains, Phase IV (KMG-IV): sequencing the most valuable type-strain genomes for metagenomic binning, comparative biology and taxonomic classification.</title>
        <authorList>
            <person name="Goeker M."/>
        </authorList>
    </citation>
    <scope>NUCLEOTIDE SEQUENCE [LARGE SCALE GENOMIC DNA]</scope>
    <source>
        <strain evidence="6 7">DSM 19605</strain>
    </source>
</reference>
<keyword evidence="2" id="KW-1003">Cell membrane</keyword>
<comment type="subcellular location">
    <subcellularLocation>
        <location evidence="1">Cell membrane</location>
    </subcellularLocation>
</comment>
<evidence type="ECO:0000256" key="4">
    <source>
        <dbReference type="ARBA" id="ARBA00022989"/>
    </source>
</evidence>
<proteinExistence type="predicted"/>
<evidence type="ECO:0000256" key="1">
    <source>
        <dbReference type="ARBA" id="ARBA00004236"/>
    </source>
</evidence>
<keyword evidence="6" id="KW-0282">Flagellum</keyword>
<dbReference type="OrthoDB" id="8905632at2"/>
<comment type="caution">
    <text evidence="6">The sequence shown here is derived from an EMBL/GenBank/DDBJ whole genome shotgun (WGS) entry which is preliminary data.</text>
</comment>
<dbReference type="GO" id="GO:0016020">
    <property type="term" value="C:membrane"/>
    <property type="evidence" value="ECO:0007669"/>
    <property type="project" value="InterPro"/>
</dbReference>
<accession>A0A4R6U9M4</accession>
<dbReference type="GO" id="GO:0044781">
    <property type="term" value="P:bacterial-type flagellum organization"/>
    <property type="evidence" value="ECO:0007669"/>
    <property type="project" value="InterPro"/>
</dbReference>
<sequence>MTPSFAAFMPALGLLLLMGLLAWGVQWIRKRTAPVGTGQGAELRIVSQLMVGPQQRVVVVELDGPQGPVQLTLGVTPQSVNTLHTQAVPVPAGYRQAAQAAAEPATLPTIPPKEPRP</sequence>
<dbReference type="RefSeq" id="WP_133598361.1">
    <property type="nucleotide sequence ID" value="NZ_SNYL01000012.1"/>
</dbReference>
<evidence type="ECO:0000256" key="5">
    <source>
        <dbReference type="ARBA" id="ARBA00023136"/>
    </source>
</evidence>